<feature type="non-terminal residue" evidence="2">
    <location>
        <position position="481"/>
    </location>
</feature>
<sequence length="481" mass="54127">LPSDPSPVLVTDKANKDRWTVSIPQSHAFPLRPSQYQEICQLSTKITEYFVDMSRSNDPLRRLARRDQSYYAIDNNFLDVQEAEQQGLLAKPDGSGSDSHASFHDQVGDKMCDRSLTFVMETSEAGFGNTLMRMWMAYGLAQEEGRAFFIDDSRWPYGKYNTYFEPPPTANCTPPPKHHILPCPHHARHLLVSAATSEWTFGKSFEGWFTDSKKNGLPPQQRVFNLARIGYEKLFSITGDDAVYVNSRLASLNDTVRSKTGMVVGLHIRRGDKHPAEIQYSKDYLPLDRYYDTAREVVLNKFAGEVDVQKGVDNENWKAEIASKVLVASDDPDVYHAQDLSRVERSQDRIQLASKKILDETQQPQAQDAGSAYHKYIPENSGWEGGFFAPLFWSLGRAPERSDRPVREPEQLQKPSTDSISEEASKLRELLGRAYMLDLAVLGGGDGVVCGASAMGCRLLAVMMGWERAIEQGMWVNVDRG</sequence>
<proteinExistence type="predicted"/>
<dbReference type="AlphaFoldDB" id="A0A6A6HHT5"/>
<dbReference type="PANTHER" id="PTHR13132">
    <property type="entry name" value="ALPHA- 1,6 -FUCOSYLTRANSFERASE"/>
    <property type="match status" value="1"/>
</dbReference>
<dbReference type="GO" id="GO:0006487">
    <property type="term" value="P:protein N-linked glycosylation"/>
    <property type="evidence" value="ECO:0007669"/>
    <property type="project" value="TreeGrafter"/>
</dbReference>
<organism evidence="2 3">
    <name type="scientific">Viridothelium virens</name>
    <name type="common">Speckled blister lichen</name>
    <name type="synonym">Trypethelium virens</name>
    <dbReference type="NCBI Taxonomy" id="1048519"/>
    <lineage>
        <taxon>Eukaryota</taxon>
        <taxon>Fungi</taxon>
        <taxon>Dikarya</taxon>
        <taxon>Ascomycota</taxon>
        <taxon>Pezizomycotina</taxon>
        <taxon>Dothideomycetes</taxon>
        <taxon>Dothideomycetes incertae sedis</taxon>
        <taxon>Trypetheliales</taxon>
        <taxon>Trypetheliaceae</taxon>
        <taxon>Viridothelium</taxon>
    </lineage>
</organism>
<evidence type="ECO:0000256" key="1">
    <source>
        <dbReference type="SAM" id="MobiDB-lite"/>
    </source>
</evidence>
<dbReference type="EMBL" id="ML991779">
    <property type="protein sequence ID" value="KAF2237714.1"/>
    <property type="molecule type" value="Genomic_DNA"/>
</dbReference>
<dbReference type="OrthoDB" id="2392789at2759"/>
<dbReference type="PANTHER" id="PTHR13132:SF29">
    <property type="entry name" value="ALPHA-(1,6)-FUCOSYLTRANSFERASE"/>
    <property type="match status" value="1"/>
</dbReference>
<feature type="compositionally biased region" description="Basic and acidic residues" evidence="1">
    <location>
        <begin position="400"/>
        <end position="411"/>
    </location>
</feature>
<gene>
    <name evidence="2" type="ORF">EV356DRAFT_434200</name>
</gene>
<protein>
    <submittedName>
        <fullName evidence="2">Uncharacterized protein</fullName>
    </submittedName>
</protein>
<evidence type="ECO:0000313" key="2">
    <source>
        <dbReference type="EMBL" id="KAF2237714.1"/>
    </source>
</evidence>
<name>A0A6A6HHT5_VIRVR</name>
<feature type="non-terminal residue" evidence="2">
    <location>
        <position position="1"/>
    </location>
</feature>
<dbReference type="GO" id="GO:0046921">
    <property type="term" value="F:alpha-(1-&gt;6)-fucosyltransferase activity"/>
    <property type="evidence" value="ECO:0007669"/>
    <property type="project" value="TreeGrafter"/>
</dbReference>
<reference evidence="2" key="1">
    <citation type="journal article" date="2020" name="Stud. Mycol.">
        <title>101 Dothideomycetes genomes: a test case for predicting lifestyles and emergence of pathogens.</title>
        <authorList>
            <person name="Haridas S."/>
            <person name="Albert R."/>
            <person name="Binder M."/>
            <person name="Bloem J."/>
            <person name="Labutti K."/>
            <person name="Salamov A."/>
            <person name="Andreopoulos B."/>
            <person name="Baker S."/>
            <person name="Barry K."/>
            <person name="Bills G."/>
            <person name="Bluhm B."/>
            <person name="Cannon C."/>
            <person name="Castanera R."/>
            <person name="Culley D."/>
            <person name="Daum C."/>
            <person name="Ezra D."/>
            <person name="Gonzalez J."/>
            <person name="Henrissat B."/>
            <person name="Kuo A."/>
            <person name="Liang C."/>
            <person name="Lipzen A."/>
            <person name="Lutzoni F."/>
            <person name="Magnuson J."/>
            <person name="Mondo S."/>
            <person name="Nolan M."/>
            <person name="Ohm R."/>
            <person name="Pangilinan J."/>
            <person name="Park H.-J."/>
            <person name="Ramirez L."/>
            <person name="Alfaro M."/>
            <person name="Sun H."/>
            <person name="Tritt A."/>
            <person name="Yoshinaga Y."/>
            <person name="Zwiers L.-H."/>
            <person name="Turgeon B."/>
            <person name="Goodwin S."/>
            <person name="Spatafora J."/>
            <person name="Crous P."/>
            <person name="Grigoriev I."/>
        </authorList>
    </citation>
    <scope>NUCLEOTIDE SEQUENCE</scope>
    <source>
        <strain evidence="2">Tuck. ex Michener</strain>
    </source>
</reference>
<accession>A0A6A6HHT5</accession>
<dbReference type="Proteomes" id="UP000800092">
    <property type="component" value="Unassembled WGS sequence"/>
</dbReference>
<feature type="region of interest" description="Disordered" evidence="1">
    <location>
        <begin position="400"/>
        <end position="421"/>
    </location>
</feature>
<evidence type="ECO:0000313" key="3">
    <source>
        <dbReference type="Proteomes" id="UP000800092"/>
    </source>
</evidence>
<keyword evidence="3" id="KW-1185">Reference proteome</keyword>